<keyword evidence="3" id="KW-1185">Reference proteome</keyword>
<dbReference type="Proteomes" id="UP000466345">
    <property type="component" value="Unassembled WGS sequence"/>
</dbReference>
<comment type="caution">
    <text evidence="2">The sequence shown here is derived from an EMBL/GenBank/DDBJ whole genome shotgun (WGS) entry which is preliminary data.</text>
</comment>
<keyword evidence="1" id="KW-0812">Transmembrane</keyword>
<gene>
    <name evidence="2" type="ORF">SRB5_32740</name>
</gene>
<feature type="transmembrane region" description="Helical" evidence="1">
    <location>
        <begin position="20"/>
        <end position="41"/>
    </location>
</feature>
<dbReference type="EMBL" id="WEGJ01000010">
    <property type="protein sequence ID" value="MQY13133.1"/>
    <property type="molecule type" value="Genomic_DNA"/>
</dbReference>
<keyword evidence="1" id="KW-0472">Membrane</keyword>
<name>A0A7K0CIG3_9ACTN</name>
<evidence type="ECO:0000256" key="1">
    <source>
        <dbReference type="SAM" id="Phobius"/>
    </source>
</evidence>
<evidence type="ECO:0000313" key="3">
    <source>
        <dbReference type="Proteomes" id="UP000466345"/>
    </source>
</evidence>
<accession>A0A7K0CIG3</accession>
<dbReference type="RefSeq" id="WP_153452701.1">
    <property type="nucleotide sequence ID" value="NZ_WEGJ01000010.1"/>
</dbReference>
<reference evidence="2 3" key="1">
    <citation type="submission" date="2019-10" db="EMBL/GenBank/DDBJ databases">
        <title>Streptomyces smaragdinus sp. nov. and Streptomyces fabii sp. nov., isolated from the gut of fungus growing-termite Macrotermes natalensis.</title>
        <authorList>
            <person name="Schwitalla J."/>
            <person name="Benndorf R."/>
            <person name="Martin K."/>
            <person name="De Beer W."/>
            <person name="Kaster A.-K."/>
            <person name="Vollmers J."/>
            <person name="Poulsen M."/>
            <person name="Beemelmanns C."/>
        </authorList>
    </citation>
    <scope>NUCLEOTIDE SEQUENCE [LARGE SCALE GENOMIC DNA]</scope>
    <source>
        <strain evidence="2 3">RB5</strain>
    </source>
</reference>
<sequence length="251" mass="27003">MTYNAFPPQPTPPRPRGPLALIVATVLVAGACGGGLAYAYLTADKADRTAKTTVWKPPGPKDKDTAGGPLTVHTGLGTKLLPIPDNYSAGPDIDEFGNDAELTSKQATALFKQSGRGLPRAERREFDKYVDRMKLKGIAMRSYAYSSDVLIEIQLAEMTRRSATDFTAFEAELNERIGSAKGPGIDGYKDARCFVRKTESDDKLQVMDCTATTGNILVSFSAYGVKPLNKTDAASLLKKQLDHIKSPGEAA</sequence>
<proteinExistence type="predicted"/>
<dbReference type="OrthoDB" id="3853749at2"/>
<organism evidence="2 3">
    <name type="scientific">Streptomyces smaragdinus</name>
    <dbReference type="NCBI Taxonomy" id="2585196"/>
    <lineage>
        <taxon>Bacteria</taxon>
        <taxon>Bacillati</taxon>
        <taxon>Actinomycetota</taxon>
        <taxon>Actinomycetes</taxon>
        <taxon>Kitasatosporales</taxon>
        <taxon>Streptomycetaceae</taxon>
        <taxon>Streptomyces</taxon>
    </lineage>
</organism>
<evidence type="ECO:0000313" key="2">
    <source>
        <dbReference type="EMBL" id="MQY13133.1"/>
    </source>
</evidence>
<dbReference type="AlphaFoldDB" id="A0A7K0CIG3"/>
<keyword evidence="1" id="KW-1133">Transmembrane helix</keyword>
<protein>
    <submittedName>
        <fullName evidence="2">Uncharacterized protein</fullName>
    </submittedName>
</protein>